<dbReference type="GO" id="GO:0016616">
    <property type="term" value="F:oxidoreductase activity, acting on the CH-OH group of donors, NAD or NADP as acceptor"/>
    <property type="evidence" value="ECO:0007669"/>
    <property type="project" value="TreeGrafter"/>
</dbReference>
<evidence type="ECO:0000256" key="1">
    <source>
        <dbReference type="ARBA" id="ARBA00006484"/>
    </source>
</evidence>
<keyword evidence="3" id="KW-0560">Oxidoreductase</keyword>
<dbReference type="InterPro" id="IPR002347">
    <property type="entry name" value="SDR_fam"/>
</dbReference>
<sequence>MTTYVQSQNAQAPYQAAPQAQVYYQPQQPQQVPPYPQSRQPSYSQQVQTYQQPAPQAYAPSQQQLYAVPPPQRQQAVGSYLERQQDSYLSQPQNSYLERPQDTRRLSGSSQRSHKSHHSHHSHRSHHSADGEYAHRSRLKGHLALVTGATGGIGKATCHALAALGCSIAVHYHSASTSSDLVAALQTQYNVHCAAFQADLRDYDQVRRLHAEVVSGLGAPTILFNNAGLTIKHSVRDIGEISIDDFEATWRANCGSAFLLTQLCLPAMVEHGWGRVVFCGSVAGFTGGVVGPHYASSKSALHGLVHWLAGAYAAKGVTVNAVAPALIEGTAMLPGDGGELVKKIPVGVLGRPEEIAETVVWMVKTGYVTNKVVAVDGGMFPQ</sequence>
<dbReference type="InterPro" id="IPR036291">
    <property type="entry name" value="NAD(P)-bd_dom_sf"/>
</dbReference>
<organism evidence="5 6">
    <name type="scientific">Cryomyces minteri</name>
    <dbReference type="NCBI Taxonomy" id="331657"/>
    <lineage>
        <taxon>Eukaryota</taxon>
        <taxon>Fungi</taxon>
        <taxon>Dikarya</taxon>
        <taxon>Ascomycota</taxon>
        <taxon>Pezizomycotina</taxon>
        <taxon>Dothideomycetes</taxon>
        <taxon>Dothideomycetes incertae sedis</taxon>
        <taxon>Cryomyces</taxon>
    </lineage>
</organism>
<feature type="compositionally biased region" description="Low complexity" evidence="4">
    <location>
        <begin position="37"/>
        <end position="67"/>
    </location>
</feature>
<evidence type="ECO:0000256" key="3">
    <source>
        <dbReference type="ARBA" id="ARBA00023002"/>
    </source>
</evidence>
<dbReference type="CDD" id="cd05233">
    <property type="entry name" value="SDR_c"/>
    <property type="match status" value="1"/>
</dbReference>
<dbReference type="FunFam" id="3.40.50.720:FF:000173">
    <property type="entry name" value="3-oxoacyl-[acyl-carrier protein] reductase"/>
    <property type="match status" value="1"/>
</dbReference>
<protein>
    <submittedName>
        <fullName evidence="5">Uncharacterized protein</fullName>
    </submittedName>
</protein>
<comment type="similarity">
    <text evidence="1">Belongs to the short-chain dehydrogenases/reductases (SDR) family.</text>
</comment>
<evidence type="ECO:0000256" key="4">
    <source>
        <dbReference type="SAM" id="MobiDB-lite"/>
    </source>
</evidence>
<dbReference type="SUPFAM" id="SSF51735">
    <property type="entry name" value="NAD(P)-binding Rossmann-fold domains"/>
    <property type="match status" value="1"/>
</dbReference>
<feature type="compositionally biased region" description="Polar residues" evidence="4">
    <location>
        <begin position="86"/>
        <end position="96"/>
    </location>
</feature>
<dbReference type="Pfam" id="PF00106">
    <property type="entry name" value="adh_short"/>
    <property type="match status" value="1"/>
</dbReference>
<name>A0A4U0X9X9_9PEZI</name>
<feature type="compositionally biased region" description="Basic residues" evidence="4">
    <location>
        <begin position="112"/>
        <end position="126"/>
    </location>
</feature>
<reference evidence="5 6" key="1">
    <citation type="submission" date="2017-03" db="EMBL/GenBank/DDBJ databases">
        <title>Genomes of endolithic fungi from Antarctica.</title>
        <authorList>
            <person name="Coleine C."/>
            <person name="Masonjones S."/>
            <person name="Stajich J.E."/>
        </authorList>
    </citation>
    <scope>NUCLEOTIDE SEQUENCE [LARGE SCALE GENOMIC DNA]</scope>
    <source>
        <strain evidence="5 6">CCFEE 5187</strain>
    </source>
</reference>
<comment type="caution">
    <text evidence="5">The sequence shown here is derived from an EMBL/GenBank/DDBJ whole genome shotgun (WGS) entry which is preliminary data.</text>
</comment>
<dbReference type="PRINTS" id="PR00081">
    <property type="entry name" value="GDHRDH"/>
</dbReference>
<keyword evidence="6" id="KW-1185">Reference proteome</keyword>
<dbReference type="GO" id="GO:0048038">
    <property type="term" value="F:quinone binding"/>
    <property type="evidence" value="ECO:0007669"/>
    <property type="project" value="TreeGrafter"/>
</dbReference>
<evidence type="ECO:0000313" key="6">
    <source>
        <dbReference type="Proteomes" id="UP000308768"/>
    </source>
</evidence>
<dbReference type="Proteomes" id="UP000308768">
    <property type="component" value="Unassembled WGS sequence"/>
</dbReference>
<dbReference type="PROSITE" id="PS00061">
    <property type="entry name" value="ADH_SHORT"/>
    <property type="match status" value="1"/>
</dbReference>
<evidence type="ECO:0000256" key="2">
    <source>
        <dbReference type="ARBA" id="ARBA00022857"/>
    </source>
</evidence>
<feature type="region of interest" description="Disordered" evidence="4">
    <location>
        <begin position="26"/>
        <end position="135"/>
    </location>
</feature>
<dbReference type="Gene3D" id="3.40.50.720">
    <property type="entry name" value="NAD(P)-binding Rossmann-like Domain"/>
    <property type="match status" value="1"/>
</dbReference>
<dbReference type="EMBL" id="NAJN01000488">
    <property type="protein sequence ID" value="TKA72597.1"/>
    <property type="molecule type" value="Genomic_DNA"/>
</dbReference>
<dbReference type="InterPro" id="IPR020904">
    <property type="entry name" value="Sc_DH/Rdtase_CS"/>
</dbReference>
<dbReference type="STRING" id="331657.A0A4U0X9X9"/>
<gene>
    <name evidence="5" type="ORF">B0A49_07757</name>
</gene>
<dbReference type="OrthoDB" id="417891at2759"/>
<dbReference type="GO" id="GO:0006633">
    <property type="term" value="P:fatty acid biosynthetic process"/>
    <property type="evidence" value="ECO:0007669"/>
    <property type="project" value="TreeGrafter"/>
</dbReference>
<keyword evidence="2" id="KW-0521">NADP</keyword>
<evidence type="ECO:0000313" key="5">
    <source>
        <dbReference type="EMBL" id="TKA72597.1"/>
    </source>
</evidence>
<proteinExistence type="inferred from homology"/>
<dbReference type="AlphaFoldDB" id="A0A4U0X9X9"/>
<accession>A0A4U0X9X9</accession>
<dbReference type="PANTHER" id="PTHR42760">
    <property type="entry name" value="SHORT-CHAIN DEHYDROGENASES/REDUCTASES FAMILY MEMBER"/>
    <property type="match status" value="1"/>
</dbReference>
<dbReference type="PANTHER" id="PTHR42760:SF127">
    <property type="entry name" value="3-KETOACYL-ACYL CARRIER PROTEIN REDUCTASE-RELATED"/>
    <property type="match status" value="1"/>
</dbReference>